<sequence>MNPFVIWLNGFAGSGKSTICRALYDRLKPKIPNLVYIDGDEFREILSKEQKYDKNSRIKVAKKKAILCKILSSQGINVICSGISLFKENYDFNRAQIPNLVEIYIKCDFDELVRRDQKGLYSGAINGKIKEVVGVDIEFDEPKADLVIDNSKQANLDKKIDKILYFLSQKNG</sequence>
<dbReference type="GO" id="GO:0004781">
    <property type="term" value="F:sulfate adenylyltransferase (ATP) activity"/>
    <property type="evidence" value="ECO:0007669"/>
    <property type="project" value="TreeGrafter"/>
</dbReference>
<dbReference type="InterPro" id="IPR059117">
    <property type="entry name" value="APS_kinase_dom"/>
</dbReference>
<keyword evidence="4" id="KW-1185">Reference proteome</keyword>
<gene>
    <name evidence="3" type="primary">cysC</name>
    <name evidence="3" type="ORF">NCTC12475_00949</name>
</gene>
<dbReference type="Proteomes" id="UP000254920">
    <property type="component" value="Unassembled WGS sequence"/>
</dbReference>
<dbReference type="GeneID" id="93091372"/>
<dbReference type="GO" id="GO:0005524">
    <property type="term" value="F:ATP binding"/>
    <property type="evidence" value="ECO:0007669"/>
    <property type="project" value="InterPro"/>
</dbReference>
<evidence type="ECO:0000313" key="4">
    <source>
        <dbReference type="Proteomes" id="UP000254920"/>
    </source>
</evidence>
<reference evidence="3 4" key="1">
    <citation type="submission" date="2018-06" db="EMBL/GenBank/DDBJ databases">
        <authorList>
            <consortium name="Pathogen Informatics"/>
            <person name="Doyle S."/>
        </authorList>
    </citation>
    <scope>NUCLEOTIDE SEQUENCE [LARGE SCALE GENOMIC DNA]</scope>
    <source>
        <strain evidence="3 4">NCTC12475</strain>
    </source>
</reference>
<evidence type="ECO:0000313" key="3">
    <source>
        <dbReference type="EMBL" id="SUX10742.1"/>
    </source>
</evidence>
<dbReference type="GO" id="GO:0004020">
    <property type="term" value="F:adenylylsulfate kinase activity"/>
    <property type="evidence" value="ECO:0007669"/>
    <property type="project" value="InterPro"/>
</dbReference>
<dbReference type="PANTHER" id="PTHR42700">
    <property type="entry name" value="SULFATE ADENYLYLTRANSFERASE"/>
    <property type="match status" value="1"/>
</dbReference>
<dbReference type="SUPFAM" id="SSF52540">
    <property type="entry name" value="P-loop containing nucleoside triphosphate hydrolases"/>
    <property type="match status" value="1"/>
</dbReference>
<organism evidence="3 4">
    <name type="scientific">Campylobacter sputorum subsp. sputorum</name>
    <dbReference type="NCBI Taxonomy" id="32024"/>
    <lineage>
        <taxon>Bacteria</taxon>
        <taxon>Pseudomonadati</taxon>
        <taxon>Campylobacterota</taxon>
        <taxon>Epsilonproteobacteria</taxon>
        <taxon>Campylobacterales</taxon>
        <taxon>Campylobacteraceae</taxon>
        <taxon>Campylobacter</taxon>
    </lineage>
</organism>
<dbReference type="PANTHER" id="PTHR42700:SF1">
    <property type="entry name" value="SULFATE ADENYLYLTRANSFERASE"/>
    <property type="match status" value="1"/>
</dbReference>
<dbReference type="RefSeq" id="WP_374188411.1">
    <property type="nucleotide sequence ID" value="NZ_CP043427.1"/>
</dbReference>
<dbReference type="CDD" id="cd02027">
    <property type="entry name" value="APSK"/>
    <property type="match status" value="1"/>
</dbReference>
<keyword evidence="1" id="KW-0808">Transferase</keyword>
<dbReference type="GO" id="GO:0019379">
    <property type="term" value="P:sulfate assimilation, phosphoadenylyl sulfate reduction by phosphoadenylyl-sulfate reductase (thioredoxin)"/>
    <property type="evidence" value="ECO:0007669"/>
    <property type="project" value="TreeGrafter"/>
</dbReference>
<evidence type="ECO:0000256" key="1">
    <source>
        <dbReference type="ARBA" id="ARBA00022679"/>
    </source>
</evidence>
<dbReference type="AlphaFoldDB" id="A0A381DJ66"/>
<name>A0A381DJ66_9BACT</name>
<dbReference type="GO" id="GO:0010134">
    <property type="term" value="P:sulfate assimilation via adenylyl sulfate reduction"/>
    <property type="evidence" value="ECO:0007669"/>
    <property type="project" value="TreeGrafter"/>
</dbReference>
<evidence type="ECO:0000259" key="2">
    <source>
        <dbReference type="Pfam" id="PF01583"/>
    </source>
</evidence>
<dbReference type="STRING" id="32024.GCA_000788295_01803"/>
<proteinExistence type="predicted"/>
<accession>A0A381DJ66</accession>
<protein>
    <submittedName>
        <fullName evidence="3">Adenylylsulfate kinase</fullName>
    </submittedName>
</protein>
<dbReference type="InterPro" id="IPR027417">
    <property type="entry name" value="P-loop_NTPase"/>
</dbReference>
<dbReference type="Gene3D" id="3.40.50.300">
    <property type="entry name" value="P-loop containing nucleotide triphosphate hydrolases"/>
    <property type="match status" value="1"/>
</dbReference>
<dbReference type="Pfam" id="PF01583">
    <property type="entry name" value="APS_kinase"/>
    <property type="match status" value="1"/>
</dbReference>
<feature type="domain" description="APS kinase" evidence="2">
    <location>
        <begin position="3"/>
        <end position="148"/>
    </location>
</feature>
<dbReference type="GO" id="GO:0005737">
    <property type="term" value="C:cytoplasm"/>
    <property type="evidence" value="ECO:0007669"/>
    <property type="project" value="TreeGrafter"/>
</dbReference>
<dbReference type="EMBL" id="UFVD01000001">
    <property type="protein sequence ID" value="SUX10742.1"/>
    <property type="molecule type" value="Genomic_DNA"/>
</dbReference>
<dbReference type="NCBIfam" id="NF004041">
    <property type="entry name" value="PRK05541.1"/>
    <property type="match status" value="1"/>
</dbReference>
<dbReference type="InterPro" id="IPR050512">
    <property type="entry name" value="Sulf_AdTrans/APS_kinase"/>
</dbReference>
<keyword evidence="3" id="KW-0418">Kinase</keyword>